<dbReference type="Proteomes" id="UP000464700">
    <property type="component" value="Chromosome"/>
</dbReference>
<evidence type="ECO:0000313" key="7">
    <source>
        <dbReference type="Proteomes" id="UP000464700"/>
    </source>
</evidence>
<dbReference type="AlphaFoldDB" id="A0A6I7D7F0"/>
<dbReference type="SUPFAM" id="SSF46785">
    <property type="entry name" value="Winged helix' DNA-binding domain"/>
    <property type="match status" value="1"/>
</dbReference>
<evidence type="ECO:0000313" key="6">
    <source>
        <dbReference type="EMBL" id="QHN10644.1"/>
    </source>
</evidence>
<organism evidence="6 7">
    <name type="scientific">Proteus columbae</name>
    <dbReference type="NCBI Taxonomy" id="1987580"/>
    <lineage>
        <taxon>Bacteria</taxon>
        <taxon>Pseudomonadati</taxon>
        <taxon>Pseudomonadota</taxon>
        <taxon>Gammaproteobacteria</taxon>
        <taxon>Enterobacterales</taxon>
        <taxon>Morganellaceae</taxon>
        <taxon>Proteus</taxon>
    </lineage>
</organism>
<evidence type="ECO:0000259" key="5">
    <source>
        <dbReference type="PROSITE" id="PS50931"/>
    </source>
</evidence>
<dbReference type="SUPFAM" id="SSF53850">
    <property type="entry name" value="Periplasmic binding protein-like II"/>
    <property type="match status" value="1"/>
</dbReference>
<dbReference type="InterPro" id="IPR036390">
    <property type="entry name" value="WH_DNA-bd_sf"/>
</dbReference>
<comment type="similarity">
    <text evidence="1">Belongs to the LysR transcriptional regulatory family.</text>
</comment>
<dbReference type="InterPro" id="IPR000847">
    <property type="entry name" value="LysR_HTH_N"/>
</dbReference>
<dbReference type="InterPro" id="IPR050389">
    <property type="entry name" value="LysR-type_TF"/>
</dbReference>
<dbReference type="Pfam" id="PF03466">
    <property type="entry name" value="LysR_substrate"/>
    <property type="match status" value="1"/>
</dbReference>
<reference evidence="6 7" key="1">
    <citation type="submission" date="2019-09" db="EMBL/GenBank/DDBJ databases">
        <title>Emergence of a chromosome-mediated tetracycline resistance gene in Proteus strain.</title>
        <authorList>
            <person name="He D."/>
            <person name="Wang L."/>
        </authorList>
    </citation>
    <scope>NUCLEOTIDE SEQUENCE [LARGE SCALE GENOMIC DNA]</scope>
    <source>
        <strain evidence="6 7">T60</strain>
    </source>
</reference>
<proteinExistence type="inferred from homology"/>
<dbReference type="PROSITE" id="PS50931">
    <property type="entry name" value="HTH_LYSR"/>
    <property type="match status" value="1"/>
</dbReference>
<accession>A0A6I7D7F0</accession>
<dbReference type="KEGG" id="pcol:F1325_09270"/>
<name>A0A6I7D7F0_9GAMM</name>
<feature type="domain" description="HTH lysR-type" evidence="5">
    <location>
        <begin position="9"/>
        <end position="66"/>
    </location>
</feature>
<dbReference type="InterPro" id="IPR005119">
    <property type="entry name" value="LysR_subst-bd"/>
</dbReference>
<evidence type="ECO:0000256" key="3">
    <source>
        <dbReference type="ARBA" id="ARBA00023125"/>
    </source>
</evidence>
<dbReference type="CDD" id="cd08417">
    <property type="entry name" value="PBP2_Nitroaromatics_like"/>
    <property type="match status" value="1"/>
</dbReference>
<evidence type="ECO:0000256" key="4">
    <source>
        <dbReference type="ARBA" id="ARBA00023163"/>
    </source>
</evidence>
<dbReference type="Gene3D" id="1.10.10.10">
    <property type="entry name" value="Winged helix-like DNA-binding domain superfamily/Winged helix DNA-binding domain"/>
    <property type="match status" value="1"/>
</dbReference>
<evidence type="ECO:0000256" key="2">
    <source>
        <dbReference type="ARBA" id="ARBA00023015"/>
    </source>
</evidence>
<dbReference type="EMBL" id="CP043925">
    <property type="protein sequence ID" value="QHN10644.1"/>
    <property type="molecule type" value="Genomic_DNA"/>
</dbReference>
<dbReference type="Gene3D" id="3.40.190.10">
    <property type="entry name" value="Periplasmic binding protein-like II"/>
    <property type="match status" value="2"/>
</dbReference>
<dbReference type="NCBIfam" id="NF007581">
    <property type="entry name" value="PRK10216.1"/>
    <property type="match status" value="1"/>
</dbReference>
<dbReference type="GO" id="GO:0003677">
    <property type="term" value="F:DNA binding"/>
    <property type="evidence" value="ECO:0007669"/>
    <property type="project" value="UniProtKB-KW"/>
</dbReference>
<keyword evidence="2" id="KW-0805">Transcription regulation</keyword>
<dbReference type="PANTHER" id="PTHR30118">
    <property type="entry name" value="HTH-TYPE TRANSCRIPTIONAL REGULATOR LEUO-RELATED"/>
    <property type="match status" value="1"/>
</dbReference>
<dbReference type="InterPro" id="IPR037402">
    <property type="entry name" value="YidZ_PBP2"/>
</dbReference>
<sequence length="325" mass="37662">MMHKPLHRIDLNLLVIFQILLQERSVTLTAKWLSISPSAVSKALAKLRIWFDDPLFVRSPQGLIPTPLTLSIEESLSDFINIGNHIASKQNSETPKGVHFSLILESPLHQVLLNQFPLEILNYYPQSMVQIRNWEYNSLSSIIDGDADIAFLGREYYSGSKEALHLLPEVIDCEELFRDTPLVYVRKDHPLLNEPWNLETFLHYSHISTEYDKRAHWALDDILAEHGRLRNIAITYTSFEQTLFTISQPNHELITCLPGYCVHYISRVLPNLVTLPIPLPHSVSEQLDISFILLWHKRHAYNSKVLWLRETIKNSVNQFMQKNTH</sequence>
<keyword evidence="4" id="KW-0804">Transcription</keyword>
<gene>
    <name evidence="6" type="primary">yidZ</name>
    <name evidence="6" type="ORF">F1325_09270</name>
</gene>
<evidence type="ECO:0000256" key="1">
    <source>
        <dbReference type="ARBA" id="ARBA00009437"/>
    </source>
</evidence>
<dbReference type="PANTHER" id="PTHR30118:SF11">
    <property type="entry name" value="HTH-TYPE TRANSCRIPTIONAL REGULATOR YIDZ"/>
    <property type="match status" value="1"/>
</dbReference>
<keyword evidence="7" id="KW-1185">Reference proteome</keyword>
<dbReference type="Pfam" id="PF00126">
    <property type="entry name" value="HTH_1"/>
    <property type="match status" value="1"/>
</dbReference>
<dbReference type="InterPro" id="IPR036388">
    <property type="entry name" value="WH-like_DNA-bd_sf"/>
</dbReference>
<dbReference type="GO" id="GO:0003700">
    <property type="term" value="F:DNA-binding transcription factor activity"/>
    <property type="evidence" value="ECO:0007669"/>
    <property type="project" value="InterPro"/>
</dbReference>
<keyword evidence="3" id="KW-0238">DNA-binding</keyword>
<protein>
    <submittedName>
        <fullName evidence="6">HTH-type transcriptional regulator YidZ</fullName>
    </submittedName>
</protein>